<feature type="transmembrane region" description="Helical" evidence="1">
    <location>
        <begin position="93"/>
        <end position="113"/>
    </location>
</feature>
<keyword evidence="1" id="KW-0812">Transmembrane</keyword>
<keyword evidence="3" id="KW-1185">Reference proteome</keyword>
<reference evidence="2 3" key="1">
    <citation type="submission" date="2019-08" db="EMBL/GenBank/DDBJ databases">
        <title>Lewinella sp. strain SSH13 Genome sequencing and assembly.</title>
        <authorList>
            <person name="Kim I."/>
        </authorList>
    </citation>
    <scope>NUCLEOTIDE SEQUENCE [LARGE SCALE GENOMIC DNA]</scope>
    <source>
        <strain evidence="2 3">SSH13</strain>
    </source>
</reference>
<dbReference type="RefSeq" id="WP_147930742.1">
    <property type="nucleotide sequence ID" value="NZ_VOXD01000014.1"/>
</dbReference>
<accession>A0A5C7FV80</accession>
<name>A0A5C7FV80_9BACT</name>
<proteinExistence type="predicted"/>
<organism evidence="2 3">
    <name type="scientific">Neolewinella aurantiaca</name>
    <dbReference type="NCBI Taxonomy" id="2602767"/>
    <lineage>
        <taxon>Bacteria</taxon>
        <taxon>Pseudomonadati</taxon>
        <taxon>Bacteroidota</taxon>
        <taxon>Saprospiria</taxon>
        <taxon>Saprospirales</taxon>
        <taxon>Lewinellaceae</taxon>
        <taxon>Neolewinella</taxon>
    </lineage>
</organism>
<gene>
    <name evidence="2" type="ORF">FUA23_10725</name>
</gene>
<evidence type="ECO:0000256" key="1">
    <source>
        <dbReference type="SAM" id="Phobius"/>
    </source>
</evidence>
<dbReference type="EMBL" id="VOXD01000014">
    <property type="protein sequence ID" value="TXF89432.1"/>
    <property type="molecule type" value="Genomic_DNA"/>
</dbReference>
<comment type="caution">
    <text evidence="2">The sequence shown here is derived from an EMBL/GenBank/DDBJ whole genome shotgun (WGS) entry which is preliminary data.</text>
</comment>
<protein>
    <submittedName>
        <fullName evidence="2">Uncharacterized protein</fullName>
    </submittedName>
</protein>
<keyword evidence="1" id="KW-1133">Transmembrane helix</keyword>
<dbReference type="OrthoDB" id="1493896at2"/>
<sequence>MDRESLKKSGLLEQYILGLTSRKESLLVERTIEEDPGAREDYDKMRRELDEYAVNNGLATPLAGREVRTSADYEDLDHEMILAMSERNHTLNVWRYALMAACLLLLGLSGYLFRLSETNRTEIVTEKAHHAQDNNAHQQALKEMEGLAPDWSKMRTIKTPLDTGAILLHYLNDQQLILLDLSHAELLTDHEAYFVFFGKDDDGEPVTIVPAAGQFGLHPITMPDGAENLSVFRRKTDTIPGEEELVVAMSLPVSE</sequence>
<dbReference type="AlphaFoldDB" id="A0A5C7FV80"/>
<evidence type="ECO:0000313" key="3">
    <source>
        <dbReference type="Proteomes" id="UP000321907"/>
    </source>
</evidence>
<keyword evidence="1" id="KW-0472">Membrane</keyword>
<dbReference type="Proteomes" id="UP000321907">
    <property type="component" value="Unassembled WGS sequence"/>
</dbReference>
<evidence type="ECO:0000313" key="2">
    <source>
        <dbReference type="EMBL" id="TXF89432.1"/>
    </source>
</evidence>